<dbReference type="EC" id="3.1.1.29" evidence="1 7"/>
<dbReference type="CDD" id="cd00462">
    <property type="entry name" value="PTH"/>
    <property type="match status" value="1"/>
</dbReference>
<comment type="subunit">
    <text evidence="7">Monomer.</text>
</comment>
<dbReference type="InterPro" id="IPR001328">
    <property type="entry name" value="Pept_tRNA_hydro"/>
</dbReference>
<evidence type="ECO:0000256" key="7">
    <source>
        <dbReference type="HAMAP-Rule" id="MF_00083"/>
    </source>
</evidence>
<evidence type="ECO:0000256" key="4">
    <source>
        <dbReference type="ARBA" id="ARBA00022884"/>
    </source>
</evidence>
<evidence type="ECO:0000256" key="3">
    <source>
        <dbReference type="ARBA" id="ARBA00022801"/>
    </source>
</evidence>
<gene>
    <name evidence="7 10" type="primary">pth</name>
    <name evidence="10" type="ORF">GCM10023143_07030</name>
</gene>
<dbReference type="Proteomes" id="UP001501207">
    <property type="component" value="Unassembled WGS sequence"/>
</dbReference>
<evidence type="ECO:0000256" key="9">
    <source>
        <dbReference type="RuleBase" id="RU004320"/>
    </source>
</evidence>
<keyword evidence="7" id="KW-0963">Cytoplasm</keyword>
<dbReference type="InterPro" id="IPR018171">
    <property type="entry name" value="Pept_tRNA_hydro_CS"/>
</dbReference>
<keyword evidence="4 7" id="KW-0694">RNA-binding</keyword>
<feature type="active site" description="Proton acceptor" evidence="7">
    <location>
        <position position="42"/>
    </location>
</feature>
<comment type="caution">
    <text evidence="10">The sequence shown here is derived from an EMBL/GenBank/DDBJ whole genome shotgun (WGS) entry which is preliminary data.</text>
</comment>
<evidence type="ECO:0000256" key="5">
    <source>
        <dbReference type="ARBA" id="ARBA00038063"/>
    </source>
</evidence>
<protein>
    <recommendedName>
        <fullName evidence="6 7">Peptidyl-tRNA hydrolase</fullName>
        <shortName evidence="7">Pth</shortName>
        <ecNumber evidence="1 7">3.1.1.29</ecNumber>
    </recommendedName>
</protein>
<comment type="function">
    <text evidence="7">Catalyzes the release of premature peptidyl moieties from peptidyl-tRNA molecules trapped in stalled 50S ribosomal subunits, and thus maintains levels of free tRNAs and 50S ribosomes.</text>
</comment>
<dbReference type="GO" id="GO:0016787">
    <property type="term" value="F:hydrolase activity"/>
    <property type="evidence" value="ECO:0007669"/>
    <property type="project" value="UniProtKB-KW"/>
</dbReference>
<evidence type="ECO:0000256" key="2">
    <source>
        <dbReference type="ARBA" id="ARBA00022555"/>
    </source>
</evidence>
<comment type="similarity">
    <text evidence="5 7 9">Belongs to the PTH family.</text>
</comment>
<accession>A0ABP8FGW5</accession>
<dbReference type="PANTHER" id="PTHR17224:SF1">
    <property type="entry name" value="PEPTIDYL-TRNA HYDROLASE"/>
    <property type="match status" value="1"/>
</dbReference>
<feature type="site" description="Stabilizes the basic form of H active site to accept a proton" evidence="7">
    <location>
        <position position="113"/>
    </location>
</feature>
<keyword evidence="11" id="KW-1185">Reference proteome</keyword>
<feature type="binding site" evidence="7">
    <location>
        <position position="134"/>
    </location>
    <ligand>
        <name>tRNA</name>
        <dbReference type="ChEBI" id="CHEBI:17843"/>
    </ligand>
</feature>
<evidence type="ECO:0000313" key="11">
    <source>
        <dbReference type="Proteomes" id="UP001501207"/>
    </source>
</evidence>
<evidence type="ECO:0000256" key="1">
    <source>
        <dbReference type="ARBA" id="ARBA00013260"/>
    </source>
</evidence>
<keyword evidence="3 7" id="KW-0378">Hydrolase</keyword>
<evidence type="ECO:0000256" key="8">
    <source>
        <dbReference type="RuleBase" id="RU000673"/>
    </source>
</evidence>
<comment type="subcellular location">
    <subcellularLocation>
        <location evidence="7">Cytoplasm</location>
    </subcellularLocation>
</comment>
<evidence type="ECO:0000256" key="6">
    <source>
        <dbReference type="ARBA" id="ARBA00050038"/>
    </source>
</evidence>
<feature type="binding site" evidence="7">
    <location>
        <position position="88"/>
    </location>
    <ligand>
        <name>tRNA</name>
        <dbReference type="ChEBI" id="CHEBI:17843"/>
    </ligand>
</feature>
<dbReference type="HAMAP" id="MF_00083">
    <property type="entry name" value="Pept_tRNA_hydro_bact"/>
    <property type="match status" value="1"/>
</dbReference>
<feature type="binding site" evidence="7">
    <location>
        <position position="37"/>
    </location>
    <ligand>
        <name>tRNA</name>
        <dbReference type="ChEBI" id="CHEBI:17843"/>
    </ligand>
</feature>
<keyword evidence="2 7" id="KW-0820">tRNA-binding</keyword>
<dbReference type="SUPFAM" id="SSF53178">
    <property type="entry name" value="Peptidyl-tRNA hydrolase-like"/>
    <property type="match status" value="1"/>
</dbReference>
<dbReference type="EMBL" id="BAABFN010000001">
    <property type="protein sequence ID" value="GAA4303517.1"/>
    <property type="molecule type" value="Genomic_DNA"/>
</dbReference>
<dbReference type="NCBIfam" id="TIGR00447">
    <property type="entry name" value="pth"/>
    <property type="match status" value="1"/>
</dbReference>
<dbReference type="PROSITE" id="PS01196">
    <property type="entry name" value="PEPT_TRNA_HYDROL_2"/>
    <property type="match status" value="1"/>
</dbReference>
<reference evidence="11" key="1">
    <citation type="journal article" date="2019" name="Int. J. Syst. Evol. Microbiol.">
        <title>The Global Catalogue of Microorganisms (GCM) 10K type strain sequencing project: providing services to taxonomists for standard genome sequencing and annotation.</title>
        <authorList>
            <consortium name="The Broad Institute Genomics Platform"/>
            <consortium name="The Broad Institute Genome Sequencing Center for Infectious Disease"/>
            <person name="Wu L."/>
            <person name="Ma J."/>
        </authorList>
    </citation>
    <scope>NUCLEOTIDE SEQUENCE [LARGE SCALE GENOMIC DNA]</scope>
    <source>
        <strain evidence="11">JCM 17664</strain>
    </source>
</reference>
<comment type="catalytic activity">
    <reaction evidence="7 8">
        <text>an N-acyl-L-alpha-aminoacyl-tRNA + H2O = an N-acyl-L-amino acid + a tRNA + H(+)</text>
        <dbReference type="Rhea" id="RHEA:54448"/>
        <dbReference type="Rhea" id="RHEA-COMP:10123"/>
        <dbReference type="Rhea" id="RHEA-COMP:13883"/>
        <dbReference type="ChEBI" id="CHEBI:15377"/>
        <dbReference type="ChEBI" id="CHEBI:15378"/>
        <dbReference type="ChEBI" id="CHEBI:59874"/>
        <dbReference type="ChEBI" id="CHEBI:78442"/>
        <dbReference type="ChEBI" id="CHEBI:138191"/>
        <dbReference type="EC" id="3.1.1.29"/>
    </reaction>
</comment>
<dbReference type="Pfam" id="PF01195">
    <property type="entry name" value="Pept_tRNA_hydro"/>
    <property type="match status" value="1"/>
</dbReference>
<comment type="function">
    <text evidence="7">Hydrolyzes ribosome-free peptidyl-tRNAs (with 1 or more amino acids incorporated), which drop off the ribosome during protein synthesis, or as a result of ribosome stalling.</text>
</comment>
<name>A0ABP8FGW5_9BACT</name>
<dbReference type="Gene3D" id="3.40.50.1470">
    <property type="entry name" value="Peptidyl-tRNA hydrolase"/>
    <property type="match status" value="1"/>
</dbReference>
<dbReference type="InterPro" id="IPR036416">
    <property type="entry name" value="Pept_tRNA_hydro_sf"/>
</dbReference>
<proteinExistence type="inferred from homology"/>
<organism evidence="10 11">
    <name type="scientific">Compostibacter hankyongensis</name>
    <dbReference type="NCBI Taxonomy" id="1007089"/>
    <lineage>
        <taxon>Bacteria</taxon>
        <taxon>Pseudomonadati</taxon>
        <taxon>Bacteroidota</taxon>
        <taxon>Chitinophagia</taxon>
        <taxon>Chitinophagales</taxon>
        <taxon>Chitinophagaceae</taxon>
        <taxon>Compostibacter</taxon>
    </lineage>
</organism>
<feature type="binding site" evidence="7">
    <location>
        <position position="86"/>
    </location>
    <ligand>
        <name>tRNA</name>
        <dbReference type="ChEBI" id="CHEBI:17843"/>
    </ligand>
</feature>
<dbReference type="PROSITE" id="PS01195">
    <property type="entry name" value="PEPT_TRNA_HYDROL_1"/>
    <property type="match status" value="1"/>
</dbReference>
<feature type="site" description="Discriminates between blocked and unblocked aminoacyl-tRNA" evidence="7">
    <location>
        <position position="32"/>
    </location>
</feature>
<sequence>MAMPNLLYASSPGDRNGGGGANSKYLIVGLGNPGPEYRHTRHNIGFDVADAFAARHEAAFAPGRLAEVAEFRWKGRSFVLIKPSTYMNLSGKAVRYWMDKYKIAPAHVLVIVDDLALPLEVLRLRAGGSDAGHNGLKSIDALLGTDRYPRLRFGIGNNYPKGRQVDFVLSVWEEPEQAIVQQKIERCVEVIECFATAGLPAAMNQFNQLRFG</sequence>
<dbReference type="PANTHER" id="PTHR17224">
    <property type="entry name" value="PEPTIDYL-TRNA HYDROLASE"/>
    <property type="match status" value="1"/>
</dbReference>
<evidence type="ECO:0000313" key="10">
    <source>
        <dbReference type="EMBL" id="GAA4303517.1"/>
    </source>
</evidence>